<proteinExistence type="predicted"/>
<evidence type="ECO:0000313" key="1">
    <source>
        <dbReference type="EMBL" id="GAA4034698.1"/>
    </source>
</evidence>
<sequence length="116" mass="13575">MKQAVLYFLWLCPLTFLGQNASTKAPCYLKIKIGEEITTYYFDQVMDLEEHYEKLLEDIPIAENKKKKKDKIPETEVEISIFYNNQTASDKVPANLTLLKETLQKLKTQLQIPFKE</sequence>
<dbReference type="RefSeq" id="WP_324689648.1">
    <property type="nucleotide sequence ID" value="NZ_BAABCR010000015.1"/>
</dbReference>
<evidence type="ECO:0000313" key="2">
    <source>
        <dbReference type="Proteomes" id="UP001500968"/>
    </source>
</evidence>
<dbReference type="EMBL" id="BAABCR010000015">
    <property type="protein sequence ID" value="GAA4034698.1"/>
    <property type="molecule type" value="Genomic_DNA"/>
</dbReference>
<accession>A0ABP7U236</accession>
<dbReference type="Proteomes" id="UP001500968">
    <property type="component" value="Unassembled WGS sequence"/>
</dbReference>
<comment type="caution">
    <text evidence="1">The sequence shown here is derived from an EMBL/GenBank/DDBJ whole genome shotgun (WGS) entry which is preliminary data.</text>
</comment>
<reference evidence="2" key="1">
    <citation type="journal article" date="2019" name="Int. J. Syst. Evol. Microbiol.">
        <title>The Global Catalogue of Microorganisms (GCM) 10K type strain sequencing project: providing services to taxonomists for standard genome sequencing and annotation.</title>
        <authorList>
            <consortium name="The Broad Institute Genomics Platform"/>
            <consortium name="The Broad Institute Genome Sequencing Center for Infectious Disease"/>
            <person name="Wu L."/>
            <person name="Ma J."/>
        </authorList>
    </citation>
    <scope>NUCLEOTIDE SEQUENCE [LARGE SCALE GENOMIC DNA]</scope>
    <source>
        <strain evidence="2">JCM 17064</strain>
    </source>
</reference>
<organism evidence="1 2">
    <name type="scientific">Flavobacterium cheonhonense</name>
    <dbReference type="NCBI Taxonomy" id="706185"/>
    <lineage>
        <taxon>Bacteria</taxon>
        <taxon>Pseudomonadati</taxon>
        <taxon>Bacteroidota</taxon>
        <taxon>Flavobacteriia</taxon>
        <taxon>Flavobacteriales</taxon>
        <taxon>Flavobacteriaceae</taxon>
        <taxon>Flavobacterium</taxon>
    </lineage>
</organism>
<keyword evidence="2" id="KW-1185">Reference proteome</keyword>
<protein>
    <submittedName>
        <fullName evidence="1">Uncharacterized protein</fullName>
    </submittedName>
</protein>
<name>A0ABP7U236_9FLAO</name>
<gene>
    <name evidence="1" type="ORF">GCM10022386_19510</name>
</gene>